<comment type="caution">
    <text evidence="2">The sequence shown here is derived from an EMBL/GenBank/DDBJ whole genome shotgun (WGS) entry which is preliminary data.</text>
</comment>
<accession>A0ABP8GHC3</accession>
<evidence type="ECO:0008006" key="4">
    <source>
        <dbReference type="Google" id="ProtNLM"/>
    </source>
</evidence>
<reference evidence="3" key="1">
    <citation type="journal article" date="2019" name="Int. J. Syst. Evol. Microbiol.">
        <title>The Global Catalogue of Microorganisms (GCM) 10K type strain sequencing project: providing services to taxonomists for standard genome sequencing and annotation.</title>
        <authorList>
            <consortium name="The Broad Institute Genomics Platform"/>
            <consortium name="The Broad Institute Genome Sequencing Center for Infectious Disease"/>
            <person name="Wu L."/>
            <person name="Ma J."/>
        </authorList>
    </citation>
    <scope>NUCLEOTIDE SEQUENCE [LARGE SCALE GENOMIC DNA]</scope>
    <source>
        <strain evidence="3">JCM 17705</strain>
    </source>
</reference>
<name>A0ABP8GHC3_9SPHI</name>
<proteinExistence type="predicted"/>
<dbReference type="Proteomes" id="UP001500582">
    <property type="component" value="Unassembled WGS sequence"/>
</dbReference>
<keyword evidence="3" id="KW-1185">Reference proteome</keyword>
<organism evidence="2 3">
    <name type="scientific">Mucilaginibacter gynuensis</name>
    <dbReference type="NCBI Taxonomy" id="1302236"/>
    <lineage>
        <taxon>Bacteria</taxon>
        <taxon>Pseudomonadati</taxon>
        <taxon>Bacteroidota</taxon>
        <taxon>Sphingobacteriia</taxon>
        <taxon>Sphingobacteriales</taxon>
        <taxon>Sphingobacteriaceae</taxon>
        <taxon>Mucilaginibacter</taxon>
    </lineage>
</organism>
<dbReference type="RefSeq" id="WP_345211519.1">
    <property type="nucleotide sequence ID" value="NZ_BAABFT010000006.1"/>
</dbReference>
<feature type="signal peptide" evidence="1">
    <location>
        <begin position="1"/>
        <end position="20"/>
    </location>
</feature>
<sequence>MKVKLVYTALFLIISNQLFAQQSVSHFEKDKLYGYWKVKDHLHDEEAAYSKIKLNQYSKKTIFFSEKDIQFFFDKISSPSYSLKSVPSTFYLSDMFNADKKYFQVLSDTLISITINGVLNSKNKKRSKVEYNLFYDGRYLYLVIDGATFRLYKYN</sequence>
<feature type="chain" id="PRO_5046691479" description="Lipocalin-like protein" evidence="1">
    <location>
        <begin position="21"/>
        <end position="155"/>
    </location>
</feature>
<dbReference type="EMBL" id="BAABFT010000006">
    <property type="protein sequence ID" value="GAA4324380.1"/>
    <property type="molecule type" value="Genomic_DNA"/>
</dbReference>
<evidence type="ECO:0000256" key="1">
    <source>
        <dbReference type="SAM" id="SignalP"/>
    </source>
</evidence>
<evidence type="ECO:0000313" key="2">
    <source>
        <dbReference type="EMBL" id="GAA4324380.1"/>
    </source>
</evidence>
<evidence type="ECO:0000313" key="3">
    <source>
        <dbReference type="Proteomes" id="UP001500582"/>
    </source>
</evidence>
<gene>
    <name evidence="2" type="ORF">GCM10023149_25940</name>
</gene>
<keyword evidence="1" id="KW-0732">Signal</keyword>
<protein>
    <recommendedName>
        <fullName evidence="4">Lipocalin-like protein</fullName>
    </recommendedName>
</protein>